<feature type="chain" id="PRO_5035874596" evidence="1">
    <location>
        <begin position="19"/>
        <end position="299"/>
    </location>
</feature>
<dbReference type="CDD" id="cd01450">
    <property type="entry name" value="vWFA_subfamily_ECM"/>
    <property type="match status" value="1"/>
</dbReference>
<evidence type="ECO:0000313" key="4">
    <source>
        <dbReference type="Proteomes" id="UP000683360"/>
    </source>
</evidence>
<reference evidence="3" key="1">
    <citation type="submission" date="2021-03" db="EMBL/GenBank/DDBJ databases">
        <authorList>
            <person name="Bekaert M."/>
        </authorList>
    </citation>
    <scope>NUCLEOTIDE SEQUENCE</scope>
</reference>
<sequence>MFFKNVITVLVLLAAVEAHYYYKPKKTDATCNAVADVIFVYDTSGSIGTPTNQANFDAMKEFMINIVNEFDPVGATGTQFAALCFSVVPKPHFYLNDNNNDADPKQATKDDIQAFSTAPNSRTAIGDALKELSTSFLTPAKGIGRNCAQCFVIVITDGEQNEGTADPVEEANKLRQDKDCIVYVVSIGQANSVQLENIAGGQANVFSVDKFNELNNLVKGLVQAACSNSACVAFPDKNGGHGNHHNGGNRILIPVPMPIMIPADYPVNRNQKNDLKDLISLIKGTKYGYGYGNKFKPSV</sequence>
<keyword evidence="4" id="KW-1185">Reference proteome</keyword>
<feature type="signal peptide" evidence="1">
    <location>
        <begin position="1"/>
        <end position="18"/>
    </location>
</feature>
<feature type="domain" description="VWFA" evidence="2">
    <location>
        <begin position="36"/>
        <end position="221"/>
    </location>
</feature>
<dbReference type="InterPro" id="IPR036465">
    <property type="entry name" value="vWFA_dom_sf"/>
</dbReference>
<evidence type="ECO:0000259" key="2">
    <source>
        <dbReference type="PROSITE" id="PS50234"/>
    </source>
</evidence>
<dbReference type="AlphaFoldDB" id="A0A8S3PLX7"/>
<dbReference type="SUPFAM" id="SSF53300">
    <property type="entry name" value="vWA-like"/>
    <property type="match status" value="1"/>
</dbReference>
<evidence type="ECO:0000256" key="1">
    <source>
        <dbReference type="SAM" id="SignalP"/>
    </source>
</evidence>
<dbReference type="EMBL" id="CAJPWZ010000006">
    <property type="protein sequence ID" value="CAG2184487.1"/>
    <property type="molecule type" value="Genomic_DNA"/>
</dbReference>
<organism evidence="3 4">
    <name type="scientific">Mytilus edulis</name>
    <name type="common">Blue mussel</name>
    <dbReference type="NCBI Taxonomy" id="6550"/>
    <lineage>
        <taxon>Eukaryota</taxon>
        <taxon>Metazoa</taxon>
        <taxon>Spiralia</taxon>
        <taxon>Lophotrochozoa</taxon>
        <taxon>Mollusca</taxon>
        <taxon>Bivalvia</taxon>
        <taxon>Autobranchia</taxon>
        <taxon>Pteriomorphia</taxon>
        <taxon>Mytilida</taxon>
        <taxon>Mytiloidea</taxon>
        <taxon>Mytilidae</taxon>
        <taxon>Mytilinae</taxon>
        <taxon>Mytilus</taxon>
    </lineage>
</organism>
<proteinExistence type="predicted"/>
<protein>
    <submittedName>
        <fullName evidence="3">COL6A</fullName>
    </submittedName>
</protein>
<name>A0A8S3PLX7_MYTED</name>
<dbReference type="OrthoDB" id="6127609at2759"/>
<evidence type="ECO:0000313" key="3">
    <source>
        <dbReference type="EMBL" id="CAG2184487.1"/>
    </source>
</evidence>
<keyword evidence="1" id="KW-0732">Signal</keyword>
<accession>A0A8S3PLX7</accession>
<dbReference type="InterPro" id="IPR050525">
    <property type="entry name" value="ECM_Assembly_Org"/>
</dbReference>
<comment type="caution">
    <text evidence="3">The sequence shown here is derived from an EMBL/GenBank/DDBJ whole genome shotgun (WGS) entry which is preliminary data.</text>
</comment>
<gene>
    <name evidence="3" type="ORF">MEDL_160</name>
</gene>
<dbReference type="InterPro" id="IPR002035">
    <property type="entry name" value="VWF_A"/>
</dbReference>
<dbReference type="PANTHER" id="PTHR24020:SF87">
    <property type="entry name" value="COLLAGEN ALPHA-1(VI) CHAIN-LIKE"/>
    <property type="match status" value="1"/>
</dbReference>
<dbReference type="PANTHER" id="PTHR24020">
    <property type="entry name" value="COLLAGEN ALPHA"/>
    <property type="match status" value="1"/>
</dbReference>
<dbReference type="SMART" id="SM00327">
    <property type="entry name" value="VWA"/>
    <property type="match status" value="1"/>
</dbReference>
<dbReference type="PROSITE" id="PS50234">
    <property type="entry name" value="VWFA"/>
    <property type="match status" value="1"/>
</dbReference>
<dbReference type="Proteomes" id="UP000683360">
    <property type="component" value="Unassembled WGS sequence"/>
</dbReference>
<dbReference type="Gene3D" id="3.40.50.410">
    <property type="entry name" value="von Willebrand factor, type A domain"/>
    <property type="match status" value="1"/>
</dbReference>
<dbReference type="Pfam" id="PF00092">
    <property type="entry name" value="VWA"/>
    <property type="match status" value="1"/>
</dbReference>